<feature type="compositionally biased region" description="Basic and acidic residues" evidence="1">
    <location>
        <begin position="1103"/>
        <end position="1114"/>
    </location>
</feature>
<dbReference type="Proteomes" id="UP000309061">
    <property type="component" value="Chromosome"/>
</dbReference>
<dbReference type="Gene3D" id="3.90.550.10">
    <property type="entry name" value="Spore Coat Polysaccharide Biosynthesis Protein SpsA, Chain A"/>
    <property type="match status" value="1"/>
</dbReference>
<keyword evidence="4" id="KW-1185">Reference proteome</keyword>
<dbReference type="InterPro" id="IPR029044">
    <property type="entry name" value="Nucleotide-diphossugar_trans"/>
</dbReference>
<dbReference type="PANTHER" id="PTHR43179">
    <property type="entry name" value="RHAMNOSYLTRANSFERASE WBBL"/>
    <property type="match status" value="1"/>
</dbReference>
<feature type="region of interest" description="Disordered" evidence="1">
    <location>
        <begin position="1091"/>
        <end position="1114"/>
    </location>
</feature>
<sequence>MIYRLINGLSDAAGFSQRTGRGVFRLSLETLIVQSGLFDANWYILDNHDVRDSGMNPLHHFCAFGDREGRSPGPAFNSAAYAEAWADVASSNMGMLEHYLRIGRDLGRQAPEFSRDFLQQCDFREKIHASGLFDVQWYRDHNPDLRDPSIDVLTHVASFGAKEGRDPGPKFSSLLYSLAYSEDIAVNESALWHYLYKGRDNGFKPFAKSDYGAWAHIFDRIDAEDRDLMCASAAERGFPGIEIVHVFDALACRRASEIFESFQNQVLGRWNARIIFADDVSAADRAAVVARAANEAGISVVADLDEGFWRSLNGKHVLYIHGCVRLEPHAAYMFIERVLTASADIVYSDHDRWNDEGKRSAPRFKPVFSPELLRNGFYVGPCLLMRMTPEKSNLAKGVIEDLRLGGCDRLSDALLAAPHRSVAHIPFVSFSLFDQSPDLVRRRSSAPPLAAATPQPRVSIVIATRDRIELMRSCVDSIEQNTSYPRDRFEIVIVDNGSVSEEARAYFTGLRGRAGYKLVNDPGDFNFSRIYNRGARESGGDILILLNNDMTVIEPRWIDLIVAQCLQADVGAVGAKLLYPDDTIQHAGCNIGVAGLAAHRLVGKKAEAVEASDVTRELAAITGACLGVRRDVFELVGGLDETLRVAFNDTKFCLSCLEQGFRNIYIAKPLLYHFESKSRGLDDTKKKLDLQYRESLYTRRQFPSYFKNDPYYSPNLSVERIDELALPPRRKRPWRSASKNFRPRIMFLCSTLAVGHGVPLIIQMQARGLVKEGFDVIVAGPSSEKEFAFDGCRRIFVAAPLTAAIIAVRENVDCIIVHSPPFYSITRYLGACPIVYFSDAGEPNPELFPDREHREYVNREKRFCATAADRIFAISQAIKDESLDKNVSVMPLGNSHMANWSDALIAPRKAMREKFGWEDKYVVFNVCRFHAGERNYKGIDKYVELMEELSVSDSRARGKAVFVLAGKAHPDDVAEMKSLGLTVFPNVSEELLLELYAASDLYANFSKWEGYNLGIAQALAMGLPVIASDIPAHREFPINTTDSMRVAIEKLTEAYLSFAEGKSQRRPVIYDWEAPVSELVQIIRADMNVVSEQPAGQPPKNSEAMRDKLDEDVKRDRPERWGLARFFRGMP</sequence>
<reference evidence="3 4" key="1">
    <citation type="submission" date="2019-11" db="EMBL/GenBank/DDBJ databases">
        <title>The genome sequence of Methylocystis heyeri.</title>
        <authorList>
            <person name="Oshkin I.Y."/>
            <person name="Miroshnikov K."/>
            <person name="Dedysh S.N."/>
        </authorList>
    </citation>
    <scope>NUCLEOTIDE SEQUENCE [LARGE SCALE GENOMIC DNA]</scope>
    <source>
        <strain evidence="3 4">H2</strain>
    </source>
</reference>
<protein>
    <submittedName>
        <fullName evidence="3">Glycosyltransferase</fullName>
    </submittedName>
</protein>
<evidence type="ECO:0000313" key="4">
    <source>
        <dbReference type="Proteomes" id="UP000309061"/>
    </source>
</evidence>
<dbReference type="Pfam" id="PF13692">
    <property type="entry name" value="Glyco_trans_1_4"/>
    <property type="match status" value="1"/>
</dbReference>
<organism evidence="3 4">
    <name type="scientific">Methylocystis heyeri</name>
    <dbReference type="NCBI Taxonomy" id="391905"/>
    <lineage>
        <taxon>Bacteria</taxon>
        <taxon>Pseudomonadati</taxon>
        <taxon>Pseudomonadota</taxon>
        <taxon>Alphaproteobacteria</taxon>
        <taxon>Hyphomicrobiales</taxon>
        <taxon>Methylocystaceae</taxon>
        <taxon>Methylocystis</taxon>
    </lineage>
</organism>
<dbReference type="GO" id="GO:0016740">
    <property type="term" value="F:transferase activity"/>
    <property type="evidence" value="ECO:0007669"/>
    <property type="project" value="UniProtKB-KW"/>
</dbReference>
<dbReference type="OrthoDB" id="9783791at2"/>
<evidence type="ECO:0000259" key="2">
    <source>
        <dbReference type="Pfam" id="PF00535"/>
    </source>
</evidence>
<dbReference type="PANTHER" id="PTHR43179:SF7">
    <property type="entry name" value="RHAMNOSYLTRANSFERASE WBBL"/>
    <property type="match status" value="1"/>
</dbReference>
<evidence type="ECO:0000313" key="3">
    <source>
        <dbReference type="EMBL" id="QGM44720.1"/>
    </source>
</evidence>
<dbReference type="SUPFAM" id="SSF53448">
    <property type="entry name" value="Nucleotide-diphospho-sugar transferases"/>
    <property type="match status" value="1"/>
</dbReference>
<dbReference type="InterPro" id="IPR001173">
    <property type="entry name" value="Glyco_trans_2-like"/>
</dbReference>
<feature type="domain" description="Glycosyltransferase 2-like" evidence="2">
    <location>
        <begin position="459"/>
        <end position="580"/>
    </location>
</feature>
<dbReference type="KEGG" id="mhey:H2LOC_002910"/>
<dbReference type="Gene3D" id="3.40.50.2000">
    <property type="entry name" value="Glycogen Phosphorylase B"/>
    <property type="match status" value="2"/>
</dbReference>
<dbReference type="Pfam" id="PF00535">
    <property type="entry name" value="Glycos_transf_2"/>
    <property type="match status" value="1"/>
</dbReference>
<gene>
    <name evidence="3" type="ORF">H2LOC_002910</name>
</gene>
<evidence type="ECO:0000256" key="1">
    <source>
        <dbReference type="SAM" id="MobiDB-lite"/>
    </source>
</evidence>
<dbReference type="SUPFAM" id="SSF53756">
    <property type="entry name" value="UDP-Glycosyltransferase/glycogen phosphorylase"/>
    <property type="match status" value="1"/>
</dbReference>
<dbReference type="EMBL" id="CP046052">
    <property type="protein sequence ID" value="QGM44720.1"/>
    <property type="molecule type" value="Genomic_DNA"/>
</dbReference>
<name>A0A6B8KE72_9HYPH</name>
<dbReference type="CDD" id="cd03801">
    <property type="entry name" value="GT4_PimA-like"/>
    <property type="match status" value="1"/>
</dbReference>
<accession>A0A6B8KE72</accession>
<dbReference type="AlphaFoldDB" id="A0A6B8KE72"/>
<keyword evidence="3" id="KW-0808">Transferase</keyword>
<proteinExistence type="predicted"/>